<reference evidence="5 6" key="1">
    <citation type="journal article" date="2018" name="Sci. Rep.">
        <title>Comparative analysis of the Pocillopora damicornis genome highlights role of immune system in coral evolution.</title>
        <authorList>
            <person name="Cunning R."/>
            <person name="Bay R.A."/>
            <person name="Gillette P."/>
            <person name="Baker A.C."/>
            <person name="Traylor-Knowles N."/>
        </authorList>
    </citation>
    <scope>NUCLEOTIDE SEQUENCE [LARGE SCALE GENOMIC DNA]</scope>
    <source>
        <strain evidence="5">RSMAS</strain>
        <tissue evidence="5">Whole animal</tissue>
    </source>
</reference>
<keyword evidence="6" id="KW-1185">Reference proteome</keyword>
<dbReference type="SMART" id="SM00159">
    <property type="entry name" value="PTX"/>
    <property type="match status" value="1"/>
</dbReference>
<dbReference type="Proteomes" id="UP000275408">
    <property type="component" value="Unassembled WGS sequence"/>
</dbReference>
<comment type="caution">
    <text evidence="1">Lacks conserved residue(s) required for the propagation of feature annotation.</text>
</comment>
<dbReference type="OrthoDB" id="1366754at2759"/>
<dbReference type="PANTHER" id="PTHR46549">
    <property type="entry name" value="MACPF DOMAIN-CONTAINING PROTEIN"/>
    <property type="match status" value="1"/>
</dbReference>
<dbReference type="InterPro" id="IPR020864">
    <property type="entry name" value="MACPF"/>
</dbReference>
<dbReference type="Pfam" id="PF00354">
    <property type="entry name" value="Pentaxin"/>
    <property type="match status" value="1"/>
</dbReference>
<dbReference type="SMART" id="SM00261">
    <property type="entry name" value="FU"/>
    <property type="match status" value="1"/>
</dbReference>
<comment type="caution">
    <text evidence="5">The sequence shown here is derived from an EMBL/GenBank/DDBJ whole genome shotgun (WGS) entry which is preliminary data.</text>
</comment>
<dbReference type="Gene3D" id="2.60.120.200">
    <property type="match status" value="1"/>
</dbReference>
<evidence type="ECO:0000313" key="6">
    <source>
        <dbReference type="Proteomes" id="UP000275408"/>
    </source>
</evidence>
<dbReference type="SUPFAM" id="SSF49899">
    <property type="entry name" value="Concanavalin A-like lectins/glucanases"/>
    <property type="match status" value="1"/>
</dbReference>
<dbReference type="PROSITE" id="PS51412">
    <property type="entry name" value="MACPF_2"/>
    <property type="match status" value="1"/>
</dbReference>
<dbReference type="InterPro" id="IPR013320">
    <property type="entry name" value="ConA-like_dom_sf"/>
</dbReference>
<organism evidence="5 6">
    <name type="scientific">Pocillopora damicornis</name>
    <name type="common">Cauliflower coral</name>
    <name type="synonym">Millepora damicornis</name>
    <dbReference type="NCBI Taxonomy" id="46731"/>
    <lineage>
        <taxon>Eukaryota</taxon>
        <taxon>Metazoa</taxon>
        <taxon>Cnidaria</taxon>
        <taxon>Anthozoa</taxon>
        <taxon>Hexacorallia</taxon>
        <taxon>Scleractinia</taxon>
        <taxon>Astrocoeniina</taxon>
        <taxon>Pocilloporidae</taxon>
        <taxon>Pocillopora</taxon>
    </lineage>
</organism>
<dbReference type="SMART" id="SM00457">
    <property type="entry name" value="MACPF"/>
    <property type="match status" value="1"/>
</dbReference>
<feature type="region of interest" description="Disordered" evidence="2">
    <location>
        <begin position="85"/>
        <end position="175"/>
    </location>
</feature>
<dbReference type="PANTHER" id="PTHR46549:SF1">
    <property type="entry name" value="MACPF DOMAIN-CONTAINING PROTEIN"/>
    <property type="match status" value="1"/>
</dbReference>
<protein>
    <submittedName>
        <fullName evidence="5">Uncharacterized protein</fullName>
    </submittedName>
</protein>
<dbReference type="STRING" id="46731.A0A3M6U1C1"/>
<name>A0A3M6U1C1_POCDA</name>
<dbReference type="CDD" id="cd00064">
    <property type="entry name" value="FU"/>
    <property type="match status" value="1"/>
</dbReference>
<dbReference type="InterPro" id="IPR009030">
    <property type="entry name" value="Growth_fac_rcpt_cys_sf"/>
</dbReference>
<dbReference type="InterPro" id="IPR006212">
    <property type="entry name" value="Furin_repeat"/>
</dbReference>
<feature type="domain" description="MACPF" evidence="3">
    <location>
        <begin position="286"/>
        <end position="609"/>
    </location>
</feature>
<feature type="compositionally biased region" description="Basic residues" evidence="2">
    <location>
        <begin position="106"/>
        <end position="115"/>
    </location>
</feature>
<evidence type="ECO:0000259" key="3">
    <source>
        <dbReference type="PROSITE" id="PS51412"/>
    </source>
</evidence>
<feature type="region of interest" description="Disordered" evidence="2">
    <location>
        <begin position="671"/>
        <end position="692"/>
    </location>
</feature>
<feature type="compositionally biased region" description="Polar residues" evidence="2">
    <location>
        <begin position="129"/>
        <end position="161"/>
    </location>
</feature>
<dbReference type="Pfam" id="PF01823">
    <property type="entry name" value="MACPF"/>
    <property type="match status" value="1"/>
</dbReference>
<evidence type="ECO:0000256" key="1">
    <source>
        <dbReference type="PROSITE-ProRule" id="PRU01172"/>
    </source>
</evidence>
<dbReference type="EMBL" id="RCHS01002420">
    <property type="protein sequence ID" value="RMX47401.1"/>
    <property type="molecule type" value="Genomic_DNA"/>
</dbReference>
<feature type="domain" description="Pentraxin (PTX)" evidence="4">
    <location>
        <begin position="1070"/>
        <end position="1272"/>
    </location>
</feature>
<dbReference type="SUPFAM" id="SSF57184">
    <property type="entry name" value="Growth factor receptor domain"/>
    <property type="match status" value="1"/>
</dbReference>
<proteinExistence type="predicted"/>
<sequence length="1280" mass="142678">MHLNLRDLPLTLPGTISKKERPSKVHISGQVSPTATKQIQLKRDFLYGQQPLAGPLPVYVPPVTRWNSEIMRQERGDNRGFVAQRTARPSPQSIPSHPGVSSKVTQFHHRGAKKTQPRETNKLVLPDIINSTNGESHEGQANNFQKKSSTTKQRQNRHQSTSASDQSSAGNGGGGLGSILKGANVQGAVVEKGIEVMGKLVDKQLQIIDEAQEKAENFLKKEIKLDIVPDKSWQTDDMFIPAGYHMNSHISSEDSAPKEVGEPPYTYPAGVGNVLMNGCWGTGYQEGDPCYAARWKLEACLNLIDGAAFMGVGFDGRGEYSPESRKMSIVQRNCAGKATYDDYDVPDTMNVHGIYDTKASMVTFESRSEFQKYLQEEAGVSGSYFGFYAGVKAGWGESETQASQKYMALLHVDINRYEIFIDEVKPKDLSASFLKEFMALPTSYFAAGAPMKYLDFIQRWGTHYIKSAKFGGQLQIRKFMDASDVSSKKEFAREMEVEYKSLFASVGAKESRREGESSRQQAKTTSTTILAMGGSQQIASILSDAYSPAFKNEFKDWLASIPQYPKPFEFQMALVTTLLNFRLHDLFPEERSNWGCEGNAAKLKEEISANEDRLKFYETVDSNGTVQKYYCKFDSRKSLEEAITRRRISLTRAIEVYMKEGPNSITDIQLPPCNKDSQTKPGAAQPETTDQADKAVKHNKVVGLSWQHITKDKALFRVIFDMRNDLKGTKDFSDIPRNMSRLVRYKDGKWFTAEKDGSFHLYNAFRNGKSGDPQQHKISILGLVLSFNPNTSGLTLLSRDFEASRVFFPNLHDTLAGKELGRAVLDSSISESGVSKRETLADPPCNVKWSNALRFDPTEAKGKCLHFTASSEGNIFVVFATLPIDKTSWYYIKITPQKVAIYKGLVLKTSTTNINARGLGDPNLLQSYFVCVTESESSTLIEYGKTLGTTQSGDVYLNMLDLEKPLNARFYAFGNGDKKADVIDAHIVARDQTKAECKGDTFIDLTTRLCTQECHEDCDPLYGCNTLSSGNPLPTECNVCRVAKDKNTGSCLPECPPEKFLTADKLCVDLSSTYDMEFQTEDNALRASVREIPELQALTLCFWIRLPQGYKTTRFPYPIIDYRTGSNRLETVTVYLSENHETKDIKLELTFIVGGGETLSVGVLSDQNWHQICISWAGHSGVTIQYLDGVRKVADTRHIGTLEGGGRLTVGHHTEYVYQITGLHLWDKVIPPEEIAEFATACEKGNGNVKTWADFYDLAVEEKIKINTPSNCRVSPSDAQ</sequence>
<dbReference type="AlphaFoldDB" id="A0A3M6U1C1"/>
<dbReference type="PROSITE" id="PS51828">
    <property type="entry name" value="PTX_2"/>
    <property type="match status" value="1"/>
</dbReference>
<evidence type="ECO:0000259" key="4">
    <source>
        <dbReference type="PROSITE" id="PS51828"/>
    </source>
</evidence>
<accession>A0A3M6U1C1</accession>
<evidence type="ECO:0000256" key="2">
    <source>
        <dbReference type="SAM" id="MobiDB-lite"/>
    </source>
</evidence>
<dbReference type="InterPro" id="IPR001759">
    <property type="entry name" value="PTX_dom"/>
</dbReference>
<evidence type="ECO:0000313" key="5">
    <source>
        <dbReference type="EMBL" id="RMX47401.1"/>
    </source>
</evidence>
<gene>
    <name evidence="5" type="ORF">pdam_00019334</name>
</gene>